<gene>
    <name evidence="1" type="ORF">SAMN05421752_1106</name>
</gene>
<dbReference type="AlphaFoldDB" id="A0A1N7G5N3"/>
<proteinExistence type="predicted"/>
<dbReference type="InterPro" id="IPR058715">
    <property type="entry name" value="PDDEXK_nuclease-rel"/>
</dbReference>
<evidence type="ECO:0000313" key="2">
    <source>
        <dbReference type="Proteomes" id="UP000185936"/>
    </source>
</evidence>
<protein>
    <submittedName>
        <fullName evidence="1">Uncharacterized protein</fullName>
    </submittedName>
</protein>
<reference evidence="2" key="1">
    <citation type="submission" date="2017-01" db="EMBL/GenBank/DDBJ databases">
        <authorList>
            <person name="Varghese N."/>
            <person name="Submissions S."/>
        </authorList>
    </citation>
    <scope>NUCLEOTIDE SEQUENCE [LARGE SCALE GENOMIC DNA]</scope>
    <source>
        <strain evidence="2">type strain: HArc-</strain>
    </source>
</reference>
<name>A0A1N7G5N3_9EURY</name>
<dbReference type="Pfam" id="PF25941">
    <property type="entry name" value="PDDEXK_16"/>
    <property type="match status" value="1"/>
</dbReference>
<dbReference type="RefSeq" id="WP_143823898.1">
    <property type="nucleotide sequence ID" value="NZ_FTNR01000010.1"/>
</dbReference>
<accession>A0A1N7G5N3</accession>
<keyword evidence="2" id="KW-1185">Reference proteome</keyword>
<dbReference type="Proteomes" id="UP000185936">
    <property type="component" value="Unassembled WGS sequence"/>
</dbReference>
<dbReference type="EMBL" id="FTNR01000010">
    <property type="protein sequence ID" value="SIS07871.1"/>
    <property type="molecule type" value="Genomic_DNA"/>
</dbReference>
<sequence length="160" mass="18707">MLPHSDPPPRWKRAETHVIEEYGLIEDHASWHDARTEDDEPIEIKSCACEYEDGSVGKFAVWDDQWVELVTRGKFALLVYIPDLSCTVLATKMVFPGQIGKVGTVSKPKHPTMGRQRLRRVAWPEVISLDEIEIRKRHYFTDYYSEEEVEKTVFWYPPKE</sequence>
<evidence type="ECO:0000313" key="1">
    <source>
        <dbReference type="EMBL" id="SIS07871.1"/>
    </source>
</evidence>
<dbReference type="OrthoDB" id="189742at2157"/>
<organism evidence="1 2">
    <name type="scientific">Natronorubrum thiooxidans</name>
    <dbReference type="NCBI Taxonomy" id="308853"/>
    <lineage>
        <taxon>Archaea</taxon>
        <taxon>Methanobacteriati</taxon>
        <taxon>Methanobacteriota</taxon>
        <taxon>Stenosarchaea group</taxon>
        <taxon>Halobacteria</taxon>
        <taxon>Halobacteriales</taxon>
        <taxon>Natrialbaceae</taxon>
        <taxon>Natronorubrum</taxon>
    </lineage>
</organism>